<feature type="compositionally biased region" description="Polar residues" evidence="1">
    <location>
        <begin position="15"/>
        <end position="30"/>
    </location>
</feature>
<feature type="compositionally biased region" description="Basic and acidic residues" evidence="1">
    <location>
        <begin position="1"/>
        <end position="10"/>
    </location>
</feature>
<organism evidence="3 4">
    <name type="scientific">Jimgerdemannia flammicorona</name>
    <dbReference type="NCBI Taxonomy" id="994334"/>
    <lineage>
        <taxon>Eukaryota</taxon>
        <taxon>Fungi</taxon>
        <taxon>Fungi incertae sedis</taxon>
        <taxon>Mucoromycota</taxon>
        <taxon>Mucoromycotina</taxon>
        <taxon>Endogonomycetes</taxon>
        <taxon>Endogonales</taxon>
        <taxon>Endogonaceae</taxon>
        <taxon>Jimgerdemannia</taxon>
    </lineage>
</organism>
<dbReference type="AlphaFoldDB" id="A0A433Q506"/>
<accession>A0A433Q506</accession>
<sequence>MKYAKRENRNKTPTRRPSFQSPPKVPSQPSLTMRPAIIASIYLLLLLALLAPEAHATATKTVKNDPTVALTACKPPTWTGNPSAILTAVFVQNNVEETSWVAFVHPPSTRYRQQGGSLHNSVTETGVSEIQVYGGICIWSSIVILTLLQSQPHKYKYNDYRAKYDELWPQGWRLTTLENYVYNNEVLYSAVWRKSTVDEIQLYTANYRSDILLPVGIFGQEGLNGVR</sequence>
<evidence type="ECO:0000256" key="1">
    <source>
        <dbReference type="SAM" id="MobiDB-lite"/>
    </source>
</evidence>
<gene>
    <name evidence="3" type="ORF">BC938DRAFT_472986</name>
</gene>
<keyword evidence="4" id="KW-1185">Reference proteome</keyword>
<comment type="caution">
    <text evidence="3">The sequence shown here is derived from an EMBL/GenBank/DDBJ whole genome shotgun (WGS) entry which is preliminary data.</text>
</comment>
<dbReference type="EMBL" id="RBNJ01014719">
    <property type="protein sequence ID" value="RUS24857.1"/>
    <property type="molecule type" value="Genomic_DNA"/>
</dbReference>
<feature type="transmembrane region" description="Helical" evidence="2">
    <location>
        <begin position="130"/>
        <end position="148"/>
    </location>
</feature>
<name>A0A433Q506_9FUNG</name>
<evidence type="ECO:0000256" key="2">
    <source>
        <dbReference type="SAM" id="Phobius"/>
    </source>
</evidence>
<keyword evidence="2" id="KW-0472">Membrane</keyword>
<proteinExistence type="predicted"/>
<evidence type="ECO:0000313" key="3">
    <source>
        <dbReference type="EMBL" id="RUS24857.1"/>
    </source>
</evidence>
<dbReference type="Pfam" id="PF17660">
    <property type="entry name" value="BTRD1"/>
    <property type="match status" value="1"/>
</dbReference>
<feature type="region of interest" description="Disordered" evidence="1">
    <location>
        <begin position="1"/>
        <end position="30"/>
    </location>
</feature>
<protein>
    <submittedName>
        <fullName evidence="3">Uncharacterized protein</fullName>
    </submittedName>
</protein>
<evidence type="ECO:0000313" key="4">
    <source>
        <dbReference type="Proteomes" id="UP000274822"/>
    </source>
</evidence>
<dbReference type="Proteomes" id="UP000274822">
    <property type="component" value="Unassembled WGS sequence"/>
</dbReference>
<reference evidence="3 4" key="1">
    <citation type="journal article" date="2018" name="New Phytol.">
        <title>Phylogenomics of Endogonaceae and evolution of mycorrhizas within Mucoromycota.</title>
        <authorList>
            <person name="Chang Y."/>
            <person name="Desiro A."/>
            <person name="Na H."/>
            <person name="Sandor L."/>
            <person name="Lipzen A."/>
            <person name="Clum A."/>
            <person name="Barry K."/>
            <person name="Grigoriev I.V."/>
            <person name="Martin F.M."/>
            <person name="Stajich J.E."/>
            <person name="Smith M.E."/>
            <person name="Bonito G."/>
            <person name="Spatafora J.W."/>
        </authorList>
    </citation>
    <scope>NUCLEOTIDE SEQUENCE [LARGE SCALE GENOMIC DNA]</scope>
    <source>
        <strain evidence="3 4">AD002</strain>
    </source>
</reference>
<keyword evidence="2" id="KW-1133">Transmembrane helix</keyword>
<keyword evidence="2" id="KW-0812">Transmembrane</keyword>
<dbReference type="InterPro" id="IPR049511">
    <property type="entry name" value="PGH-like_rpt"/>
</dbReference>